<reference evidence="3 4" key="1">
    <citation type="submission" date="2020-01" db="EMBL/GenBank/DDBJ databases">
        <title>Complete genome sequence of Chitinophaga sp. H33E-04 isolated from quinoa roots.</title>
        <authorList>
            <person name="Weon H.-Y."/>
            <person name="Lee S.A."/>
        </authorList>
    </citation>
    <scope>NUCLEOTIDE SEQUENCE [LARGE SCALE GENOMIC DNA]</scope>
    <source>
        <strain evidence="3 4">H33E-04</strain>
    </source>
</reference>
<dbReference type="InterPro" id="IPR050266">
    <property type="entry name" value="AB_hydrolase_sf"/>
</dbReference>
<dbReference type="InterPro" id="IPR000639">
    <property type="entry name" value="Epox_hydrolase-like"/>
</dbReference>
<evidence type="ECO:0000313" key="4">
    <source>
        <dbReference type="Proteomes" id="UP000476411"/>
    </source>
</evidence>
<keyword evidence="4" id="KW-1185">Reference proteome</keyword>
<dbReference type="PANTHER" id="PTHR43798">
    <property type="entry name" value="MONOACYLGLYCEROL LIPASE"/>
    <property type="match status" value="1"/>
</dbReference>
<dbReference type="InterPro" id="IPR029058">
    <property type="entry name" value="AB_hydrolase_fold"/>
</dbReference>
<dbReference type="GO" id="GO:0016020">
    <property type="term" value="C:membrane"/>
    <property type="evidence" value="ECO:0007669"/>
    <property type="project" value="TreeGrafter"/>
</dbReference>
<keyword evidence="1 3" id="KW-0378">Hydrolase</keyword>
<dbReference type="GO" id="GO:0016787">
    <property type="term" value="F:hydrolase activity"/>
    <property type="evidence" value="ECO:0007669"/>
    <property type="project" value="UniProtKB-KW"/>
</dbReference>
<organism evidence="3 4">
    <name type="scientific">Chitinophaga agri</name>
    <dbReference type="NCBI Taxonomy" id="2703787"/>
    <lineage>
        <taxon>Bacteria</taxon>
        <taxon>Pseudomonadati</taxon>
        <taxon>Bacteroidota</taxon>
        <taxon>Chitinophagia</taxon>
        <taxon>Chitinophagales</taxon>
        <taxon>Chitinophagaceae</taxon>
        <taxon>Chitinophaga</taxon>
    </lineage>
</organism>
<protein>
    <submittedName>
        <fullName evidence="3">Alpha/beta hydrolase</fullName>
    </submittedName>
</protein>
<evidence type="ECO:0000313" key="3">
    <source>
        <dbReference type="EMBL" id="QHS62223.1"/>
    </source>
</evidence>
<proteinExistence type="predicted"/>
<gene>
    <name evidence="3" type="ORF">GWR21_22225</name>
</gene>
<dbReference type="Proteomes" id="UP000476411">
    <property type="component" value="Chromosome"/>
</dbReference>
<accession>A0A6B9ZNL1</accession>
<dbReference type="RefSeq" id="WP_162333875.1">
    <property type="nucleotide sequence ID" value="NZ_CP048113.1"/>
</dbReference>
<dbReference type="KEGG" id="chih:GWR21_22225"/>
<dbReference type="PANTHER" id="PTHR43798:SF31">
    <property type="entry name" value="AB HYDROLASE SUPERFAMILY PROTEIN YCLE"/>
    <property type="match status" value="1"/>
</dbReference>
<evidence type="ECO:0000256" key="1">
    <source>
        <dbReference type="ARBA" id="ARBA00022801"/>
    </source>
</evidence>
<dbReference type="Pfam" id="PF12697">
    <property type="entry name" value="Abhydrolase_6"/>
    <property type="match status" value="1"/>
</dbReference>
<dbReference type="EMBL" id="CP048113">
    <property type="protein sequence ID" value="QHS62223.1"/>
    <property type="molecule type" value="Genomic_DNA"/>
</dbReference>
<name>A0A6B9ZNL1_9BACT</name>
<dbReference type="InterPro" id="IPR000073">
    <property type="entry name" value="AB_hydrolase_1"/>
</dbReference>
<dbReference type="AlphaFoldDB" id="A0A6B9ZNL1"/>
<dbReference type="PRINTS" id="PR00111">
    <property type="entry name" value="ABHYDROLASE"/>
</dbReference>
<feature type="domain" description="AB hydrolase-1" evidence="2">
    <location>
        <begin position="22"/>
        <end position="249"/>
    </location>
</feature>
<evidence type="ECO:0000259" key="2">
    <source>
        <dbReference type="Pfam" id="PF12697"/>
    </source>
</evidence>
<dbReference type="SUPFAM" id="SSF53474">
    <property type="entry name" value="alpha/beta-Hydrolases"/>
    <property type="match status" value="1"/>
</dbReference>
<dbReference type="Gene3D" id="3.40.50.1820">
    <property type="entry name" value="alpha/beta hydrolase"/>
    <property type="match status" value="1"/>
</dbReference>
<sequence>MYYQVNDVRLLVESEGNNNPALIFLHFWGGSSRTWKQVSDLLKKDYRCIRMDLRGWGESDKPQTGYDIQSLADDVLGLVSQLQLDNYILVGHSMGGKIAQAIAARMPAGLKKLILVAPSPAVSTILPAEMVMGMENAYTSLDNINQTIDHVFNASDLPPALRQTIVEDMQLHNTASRLGWPAAALTEDVSAGLSSVNIPALIIAGENDIVDSPARLQAELVAIIPGVRMVVIPRVGHLIMVQQPEKVAELIHDFCRSEQFVC</sequence>
<dbReference type="PRINTS" id="PR00412">
    <property type="entry name" value="EPOXHYDRLASE"/>
</dbReference>